<keyword evidence="10" id="KW-1185">Reference proteome</keyword>
<dbReference type="Pfam" id="PF00512">
    <property type="entry name" value="HisKA"/>
    <property type="match status" value="1"/>
</dbReference>
<dbReference type="EC" id="2.7.13.3" evidence="2"/>
<dbReference type="Gene3D" id="3.30.450.20">
    <property type="entry name" value="PAS domain"/>
    <property type="match status" value="1"/>
</dbReference>
<dbReference type="CDD" id="cd00082">
    <property type="entry name" value="HisKA"/>
    <property type="match status" value="1"/>
</dbReference>
<dbReference type="InterPro" id="IPR036890">
    <property type="entry name" value="HATPase_C_sf"/>
</dbReference>
<evidence type="ECO:0000256" key="7">
    <source>
        <dbReference type="SAM" id="SignalP"/>
    </source>
</evidence>
<dbReference type="RefSeq" id="WP_285673185.1">
    <property type="nucleotide sequence ID" value="NZ_BSYI01000031.1"/>
</dbReference>
<accession>A0ABQ6LRY5</accession>
<evidence type="ECO:0000256" key="4">
    <source>
        <dbReference type="ARBA" id="ARBA00022679"/>
    </source>
</evidence>
<dbReference type="SUPFAM" id="SSF55874">
    <property type="entry name" value="ATPase domain of HSP90 chaperone/DNA topoisomerase II/histidine kinase"/>
    <property type="match status" value="1"/>
</dbReference>
<name>A0ABQ6LRY5_9RHOB</name>
<dbReference type="InterPro" id="IPR004358">
    <property type="entry name" value="Sig_transdc_His_kin-like_C"/>
</dbReference>
<dbReference type="Gene3D" id="3.30.565.10">
    <property type="entry name" value="Histidine kinase-like ATPase, C-terminal domain"/>
    <property type="match status" value="1"/>
</dbReference>
<dbReference type="InterPro" id="IPR003661">
    <property type="entry name" value="HisK_dim/P_dom"/>
</dbReference>
<dbReference type="InterPro" id="IPR003594">
    <property type="entry name" value="HATPase_dom"/>
</dbReference>
<dbReference type="Gene3D" id="1.10.287.130">
    <property type="match status" value="1"/>
</dbReference>
<evidence type="ECO:0000313" key="9">
    <source>
        <dbReference type="EMBL" id="GMG84205.1"/>
    </source>
</evidence>
<proteinExistence type="predicted"/>
<dbReference type="InterPro" id="IPR050351">
    <property type="entry name" value="BphY/WalK/GraS-like"/>
</dbReference>
<keyword evidence="7" id="KW-0732">Signal</keyword>
<dbReference type="SMART" id="SM00387">
    <property type="entry name" value="HATPase_c"/>
    <property type="match status" value="1"/>
</dbReference>
<dbReference type="PANTHER" id="PTHR45453">
    <property type="entry name" value="PHOSPHATE REGULON SENSOR PROTEIN PHOR"/>
    <property type="match status" value="1"/>
</dbReference>
<reference evidence="9 10" key="1">
    <citation type="submission" date="2023-04" db="EMBL/GenBank/DDBJ databases">
        <title>Marinoamorphus aggregata gen. nov., sp. Nov., isolate from tissue of brittle star Ophioplocus japonicus.</title>
        <authorList>
            <person name="Kawano K."/>
            <person name="Sawayama S."/>
            <person name="Nakagawa S."/>
        </authorList>
    </citation>
    <scope>NUCLEOTIDE SEQUENCE [LARGE SCALE GENOMIC DNA]</scope>
    <source>
        <strain evidence="9 10">NKW23</strain>
    </source>
</reference>
<comment type="catalytic activity">
    <reaction evidence="1">
        <text>ATP + protein L-histidine = ADP + protein N-phospho-L-histidine.</text>
        <dbReference type="EC" id="2.7.13.3"/>
    </reaction>
</comment>
<dbReference type="GO" id="GO:0016301">
    <property type="term" value="F:kinase activity"/>
    <property type="evidence" value="ECO:0007669"/>
    <property type="project" value="UniProtKB-KW"/>
</dbReference>
<evidence type="ECO:0000256" key="2">
    <source>
        <dbReference type="ARBA" id="ARBA00012438"/>
    </source>
</evidence>
<dbReference type="PROSITE" id="PS50109">
    <property type="entry name" value="HIS_KIN"/>
    <property type="match status" value="1"/>
</dbReference>
<keyword evidence="4" id="KW-0808">Transferase</keyword>
<dbReference type="InterPro" id="IPR036097">
    <property type="entry name" value="HisK_dim/P_sf"/>
</dbReference>
<evidence type="ECO:0000313" key="10">
    <source>
        <dbReference type="Proteomes" id="UP001239909"/>
    </source>
</evidence>
<feature type="chain" id="PRO_5045514069" description="histidine kinase" evidence="7">
    <location>
        <begin position="19"/>
        <end position="451"/>
    </location>
</feature>
<gene>
    <name evidence="9" type="primary">phoR</name>
    <name evidence="9" type="ORF">LNKW23_34190</name>
</gene>
<dbReference type="Pfam" id="PF02518">
    <property type="entry name" value="HATPase_c"/>
    <property type="match status" value="1"/>
</dbReference>
<evidence type="ECO:0000256" key="1">
    <source>
        <dbReference type="ARBA" id="ARBA00000085"/>
    </source>
</evidence>
<feature type="domain" description="Histidine kinase" evidence="8">
    <location>
        <begin position="209"/>
        <end position="431"/>
    </location>
</feature>
<keyword evidence="3" id="KW-0597">Phosphoprotein</keyword>
<evidence type="ECO:0000259" key="8">
    <source>
        <dbReference type="PROSITE" id="PS50109"/>
    </source>
</evidence>
<keyword evidence="6" id="KW-0902">Two-component regulatory system</keyword>
<evidence type="ECO:0000256" key="3">
    <source>
        <dbReference type="ARBA" id="ARBA00022553"/>
    </source>
</evidence>
<feature type="signal peptide" evidence="7">
    <location>
        <begin position="1"/>
        <end position="18"/>
    </location>
</feature>
<dbReference type="InterPro" id="IPR005467">
    <property type="entry name" value="His_kinase_dom"/>
</dbReference>
<dbReference type="EMBL" id="BSYI01000031">
    <property type="protein sequence ID" value="GMG84205.1"/>
    <property type="molecule type" value="Genomic_DNA"/>
</dbReference>
<dbReference type="SMART" id="SM00388">
    <property type="entry name" value="HisKA"/>
    <property type="match status" value="1"/>
</dbReference>
<dbReference type="PANTHER" id="PTHR45453:SF1">
    <property type="entry name" value="PHOSPHATE REGULON SENSOR PROTEIN PHOR"/>
    <property type="match status" value="1"/>
</dbReference>
<dbReference type="PRINTS" id="PR00344">
    <property type="entry name" value="BCTRLSENSOR"/>
</dbReference>
<sequence>MSIATALAPALLAGAAGAAAQFGWQDPTSTIIAAAAGALAGGAMLPGHGPSLGRHARAAAAAAAAASGRAAPARAGTGEMAMPAPSGKLLLERLPLAVLMIDERDVVRFANPMASELFGRLPEAGFHVAALRAPKLLAGIGAARAGAGAVSVDFAVMRKCEIHLRAHLRLLDDVPKDAQADTAGSVIAVIEDITQNRRTETLYRDFVANASHELKTPLASISGIIETLQGHARDDPEAAERFLGIMATQAERMRRLINDMLSLSRIEQNERVPPRNPQPLREIVGETVEAMQPIADAAGVALAAALPDAETVVLGSREELSQVFQNLIDNAIKYARPEDRVWVEPVATPEERRGMIGVVIGDTGPGIPRTDLPRLTERFYRVSVPKSRARGGTGLGLAIVKHVLSRHRGDLEIESELGQGSRFTVWLPVVAVSAEVSAAEPAEAVTPPAGR</sequence>
<dbReference type="Proteomes" id="UP001239909">
    <property type="component" value="Unassembled WGS sequence"/>
</dbReference>
<keyword evidence="5 9" id="KW-0418">Kinase</keyword>
<evidence type="ECO:0000256" key="6">
    <source>
        <dbReference type="ARBA" id="ARBA00023012"/>
    </source>
</evidence>
<evidence type="ECO:0000256" key="5">
    <source>
        <dbReference type="ARBA" id="ARBA00022777"/>
    </source>
</evidence>
<comment type="caution">
    <text evidence="9">The sequence shown here is derived from an EMBL/GenBank/DDBJ whole genome shotgun (WGS) entry which is preliminary data.</text>
</comment>
<organism evidence="9 10">
    <name type="scientific">Paralimibaculum aggregatum</name>
    <dbReference type="NCBI Taxonomy" id="3036245"/>
    <lineage>
        <taxon>Bacteria</taxon>
        <taxon>Pseudomonadati</taxon>
        <taxon>Pseudomonadota</taxon>
        <taxon>Alphaproteobacteria</taxon>
        <taxon>Rhodobacterales</taxon>
        <taxon>Paracoccaceae</taxon>
        <taxon>Paralimibaculum</taxon>
    </lineage>
</organism>
<protein>
    <recommendedName>
        <fullName evidence="2">histidine kinase</fullName>
        <ecNumber evidence="2">2.7.13.3</ecNumber>
    </recommendedName>
</protein>
<dbReference type="CDD" id="cd00075">
    <property type="entry name" value="HATPase"/>
    <property type="match status" value="1"/>
</dbReference>
<dbReference type="SUPFAM" id="SSF47384">
    <property type="entry name" value="Homodimeric domain of signal transducing histidine kinase"/>
    <property type="match status" value="1"/>
</dbReference>